<dbReference type="EMBL" id="CP029186">
    <property type="protein sequence ID" value="AWH86521.1"/>
    <property type="molecule type" value="Genomic_DNA"/>
</dbReference>
<proteinExistence type="predicted"/>
<name>A0A2S1R1V3_9FLAO</name>
<accession>A0A2S1R1V3</accession>
<sequence length="127" mass="14072">MANLTAQQAQKLANHFSAMAEIIGNYRYSNNLPHNEDMEIGRLQELIIEQADDLYTNAAILIFNDVQGALNTIQTITEQMESTYNTLINIQKAINIAASVVNLGMAILARDMNEISNSIDELLESVS</sequence>
<evidence type="ECO:0000259" key="2">
    <source>
        <dbReference type="PROSITE" id="PS51096"/>
    </source>
</evidence>
<dbReference type="AlphaFoldDB" id="A0A2S1R1V3"/>
<dbReference type="OrthoDB" id="1439363at2"/>
<dbReference type="Proteomes" id="UP000244929">
    <property type="component" value="Chromosome"/>
</dbReference>
<dbReference type="SUPFAM" id="SSF53062">
    <property type="entry name" value="PTS system fructose IIA component-like"/>
    <property type="match status" value="1"/>
</dbReference>
<gene>
    <name evidence="3" type="ORF">HYN59_16020</name>
</gene>
<dbReference type="GO" id="GO:0016740">
    <property type="term" value="F:transferase activity"/>
    <property type="evidence" value="ECO:0007669"/>
    <property type="project" value="UniProtKB-KW"/>
</dbReference>
<dbReference type="KEGG" id="falb:HYN59_16020"/>
<evidence type="ECO:0000256" key="1">
    <source>
        <dbReference type="ARBA" id="ARBA00022679"/>
    </source>
</evidence>
<keyword evidence="1" id="KW-0808">Transferase</keyword>
<dbReference type="PROSITE" id="PS51096">
    <property type="entry name" value="PTS_EIIA_TYPE_4"/>
    <property type="match status" value="1"/>
</dbReference>
<keyword evidence="4" id="KW-1185">Reference proteome</keyword>
<feature type="domain" description="PTS EIIA type-4" evidence="2">
    <location>
        <begin position="1"/>
        <end position="127"/>
    </location>
</feature>
<dbReference type="InterPro" id="IPR036662">
    <property type="entry name" value="PTS_EIIA_man-typ_sf"/>
</dbReference>
<evidence type="ECO:0000313" key="3">
    <source>
        <dbReference type="EMBL" id="AWH86521.1"/>
    </source>
</evidence>
<organism evidence="3 4">
    <name type="scientific">Flavobacterium album</name>
    <dbReference type="NCBI Taxonomy" id="2175091"/>
    <lineage>
        <taxon>Bacteria</taxon>
        <taxon>Pseudomonadati</taxon>
        <taxon>Bacteroidota</taxon>
        <taxon>Flavobacteriia</taxon>
        <taxon>Flavobacteriales</taxon>
        <taxon>Flavobacteriaceae</taxon>
        <taxon>Flavobacterium</taxon>
    </lineage>
</organism>
<dbReference type="GO" id="GO:0009401">
    <property type="term" value="P:phosphoenolpyruvate-dependent sugar phosphotransferase system"/>
    <property type="evidence" value="ECO:0007669"/>
    <property type="project" value="InterPro"/>
</dbReference>
<dbReference type="InterPro" id="IPR004701">
    <property type="entry name" value="PTS_EIIA_man-typ"/>
</dbReference>
<dbReference type="RefSeq" id="WP_108779244.1">
    <property type="nucleotide sequence ID" value="NZ_CP029186.1"/>
</dbReference>
<dbReference type="GO" id="GO:0016020">
    <property type="term" value="C:membrane"/>
    <property type="evidence" value="ECO:0007669"/>
    <property type="project" value="InterPro"/>
</dbReference>
<protein>
    <recommendedName>
        <fullName evidence="2">PTS EIIA type-4 domain-containing protein</fullName>
    </recommendedName>
</protein>
<evidence type="ECO:0000313" key="4">
    <source>
        <dbReference type="Proteomes" id="UP000244929"/>
    </source>
</evidence>
<reference evidence="3 4" key="1">
    <citation type="submission" date="2018-04" db="EMBL/GenBank/DDBJ databases">
        <title>Genome sequencing of Flavobacterium sp. HYN0059.</title>
        <authorList>
            <person name="Yi H."/>
            <person name="Baek C."/>
        </authorList>
    </citation>
    <scope>NUCLEOTIDE SEQUENCE [LARGE SCALE GENOMIC DNA]</scope>
    <source>
        <strain evidence="3 4">HYN0059</strain>
    </source>
</reference>